<evidence type="ECO:0000313" key="1">
    <source>
        <dbReference type="EMBL" id="MDX8045124.1"/>
    </source>
</evidence>
<dbReference type="EC" id="2.7.1.6" evidence="1"/>
<reference evidence="1" key="1">
    <citation type="submission" date="2023-11" db="EMBL/GenBank/DDBJ databases">
        <title>Gracilibacillus pellucida a moderately halophilic bacterium isolated from saline soil in Xinjiang province.</title>
        <authorList>
            <person name="Zhang Z."/>
            <person name="Tan F."/>
            <person name="Wang Y."/>
            <person name="Xia M."/>
        </authorList>
    </citation>
    <scope>NUCLEOTIDE SEQUENCE</scope>
    <source>
        <strain evidence="1">S3-1-1</strain>
    </source>
</reference>
<protein>
    <submittedName>
        <fullName evidence="1">Galactokinase</fullName>
        <ecNumber evidence="1">2.7.1.6</ecNumber>
    </submittedName>
</protein>
<keyword evidence="2" id="KW-1185">Reference proteome</keyword>
<keyword evidence="1" id="KW-0808">Transferase</keyword>
<evidence type="ECO:0000313" key="2">
    <source>
        <dbReference type="Proteomes" id="UP001277972"/>
    </source>
</evidence>
<comment type="caution">
    <text evidence="1">The sequence shown here is derived from an EMBL/GenBank/DDBJ whole genome shotgun (WGS) entry which is preliminary data.</text>
</comment>
<dbReference type="Proteomes" id="UP001277972">
    <property type="component" value="Unassembled WGS sequence"/>
</dbReference>
<dbReference type="EMBL" id="JAWZSR010000002">
    <property type="protein sequence ID" value="MDX8045124.1"/>
    <property type="molecule type" value="Genomic_DNA"/>
</dbReference>
<name>A0ACC6M2G4_9BACI</name>
<proteinExistence type="predicted"/>
<organism evidence="1 2">
    <name type="scientific">Gracilibacillus pellucidus</name>
    <dbReference type="NCBI Taxonomy" id="3095368"/>
    <lineage>
        <taxon>Bacteria</taxon>
        <taxon>Bacillati</taxon>
        <taxon>Bacillota</taxon>
        <taxon>Bacilli</taxon>
        <taxon>Bacillales</taxon>
        <taxon>Bacillaceae</taxon>
        <taxon>Gracilibacillus</taxon>
    </lineage>
</organism>
<accession>A0ACC6M2G4</accession>
<gene>
    <name evidence="1" type="ORF">SH601_03910</name>
</gene>
<sequence>MNVTDLIKKFERIFQVQTQPRIFFAPGRINLIGEHTDYNGGHVFPAAISFGTYALAIPRDDQQLRFYSENFPDQGIIEVSLSDLSYKKEDNWTNYPKGMIYYFQQEGYTIDQGFDVFFYGNIPNGAGLSSSASIELVTGVLLEKMYDLTMDRIRMVQLGQKVENHYIGVNSGIMDQFAIGMGRKDQAMLLDCDSLNYQYAPIQLDKHDIIIINTNKRRELADSKYNERRNQCEIALTDLQKHLSIQTLGELTPKQFEENRALIQDKTNQKRAKHAVYENARTLQALEKLKAGELSEFGELINQSHISLRDDYEVTGTELDTIAESAWQQKGVLGARMTGAGFGGCAIAIVEKTEVDNVKQAIEQTYQDKIGYAPTFYVATIGDGAKEIIL</sequence>